<dbReference type="AlphaFoldDB" id="A0A0E9VYN2"/>
<dbReference type="EMBL" id="GBXM01026162">
    <property type="protein sequence ID" value="JAH82415.1"/>
    <property type="molecule type" value="Transcribed_RNA"/>
</dbReference>
<sequence length="55" mass="6595">MELVHIYKDGYPNGIEVMPHTYTALRVCHFFRVPYRNNLNDHTLSVLRNIHFCTF</sequence>
<protein>
    <submittedName>
        <fullName evidence="1">Uncharacterized protein</fullName>
    </submittedName>
</protein>
<proteinExistence type="predicted"/>
<accession>A0A0E9VYN2</accession>
<organism evidence="1">
    <name type="scientific">Anguilla anguilla</name>
    <name type="common">European freshwater eel</name>
    <name type="synonym">Muraena anguilla</name>
    <dbReference type="NCBI Taxonomy" id="7936"/>
    <lineage>
        <taxon>Eukaryota</taxon>
        <taxon>Metazoa</taxon>
        <taxon>Chordata</taxon>
        <taxon>Craniata</taxon>
        <taxon>Vertebrata</taxon>
        <taxon>Euteleostomi</taxon>
        <taxon>Actinopterygii</taxon>
        <taxon>Neopterygii</taxon>
        <taxon>Teleostei</taxon>
        <taxon>Anguilliformes</taxon>
        <taxon>Anguillidae</taxon>
        <taxon>Anguilla</taxon>
    </lineage>
</organism>
<evidence type="ECO:0000313" key="1">
    <source>
        <dbReference type="EMBL" id="JAH82415.1"/>
    </source>
</evidence>
<name>A0A0E9VYN2_ANGAN</name>
<reference evidence="1" key="2">
    <citation type="journal article" date="2015" name="Fish Shellfish Immunol.">
        <title>Early steps in the European eel (Anguilla anguilla)-Vibrio vulnificus interaction in the gills: Role of the RtxA13 toxin.</title>
        <authorList>
            <person name="Callol A."/>
            <person name="Pajuelo D."/>
            <person name="Ebbesson L."/>
            <person name="Teles M."/>
            <person name="MacKenzie S."/>
            <person name="Amaro C."/>
        </authorList>
    </citation>
    <scope>NUCLEOTIDE SEQUENCE</scope>
</reference>
<reference evidence="1" key="1">
    <citation type="submission" date="2014-11" db="EMBL/GenBank/DDBJ databases">
        <authorList>
            <person name="Amaro Gonzalez C."/>
        </authorList>
    </citation>
    <scope>NUCLEOTIDE SEQUENCE</scope>
</reference>